<keyword evidence="12" id="KW-1185">Reference proteome</keyword>
<sequence>MYSWICARLAKLSLQIACVGLVLIISCVLYQVFGRYILNDTPTWAEQLALLLVSYVTMLGTAVGVRDAGHIGLESFLVLAPDSVRTKMELLIHIFMIIFGSCMAYYGITLAIGQWDELLPTLGIPDGFRYLPIGLCGILMSLFSLEHIIAQLTNREVEPAWH</sequence>
<evidence type="ECO:0000256" key="1">
    <source>
        <dbReference type="ARBA" id="ARBA00004429"/>
    </source>
</evidence>
<keyword evidence="2 9" id="KW-0813">Transport</keyword>
<dbReference type="RefSeq" id="WP_091936760.1">
    <property type="nucleotide sequence ID" value="NZ_FNCY01000006.1"/>
</dbReference>
<name>A0A1G8D3Q4_9RHOO</name>
<keyword evidence="3" id="KW-1003">Cell membrane</keyword>
<evidence type="ECO:0000256" key="3">
    <source>
        <dbReference type="ARBA" id="ARBA00022475"/>
    </source>
</evidence>
<keyword evidence="4 9" id="KW-0997">Cell inner membrane</keyword>
<evidence type="ECO:0000313" key="11">
    <source>
        <dbReference type="EMBL" id="SDH51800.1"/>
    </source>
</evidence>
<comment type="subunit">
    <text evidence="9">The complex comprises the extracytoplasmic solute receptor protein and the two transmembrane proteins.</text>
</comment>
<evidence type="ECO:0000256" key="8">
    <source>
        <dbReference type="ARBA" id="ARBA00038436"/>
    </source>
</evidence>
<dbReference type="GO" id="GO:0022857">
    <property type="term" value="F:transmembrane transporter activity"/>
    <property type="evidence" value="ECO:0007669"/>
    <property type="project" value="UniProtKB-UniRule"/>
</dbReference>
<dbReference type="STRING" id="83767.SAMN05660652_01805"/>
<evidence type="ECO:0000256" key="7">
    <source>
        <dbReference type="ARBA" id="ARBA00023136"/>
    </source>
</evidence>
<dbReference type="Pfam" id="PF04290">
    <property type="entry name" value="DctQ"/>
    <property type="match status" value="1"/>
</dbReference>
<accession>A0A1G8D3Q4</accession>
<evidence type="ECO:0000256" key="2">
    <source>
        <dbReference type="ARBA" id="ARBA00022448"/>
    </source>
</evidence>
<keyword evidence="5 9" id="KW-0812">Transmembrane</keyword>
<dbReference type="AlphaFoldDB" id="A0A1G8D3Q4"/>
<comment type="subcellular location">
    <subcellularLocation>
        <location evidence="1 9">Cell inner membrane</location>
        <topology evidence="1 9">Multi-pass membrane protein</topology>
    </subcellularLocation>
</comment>
<feature type="transmembrane region" description="Helical" evidence="9">
    <location>
        <begin position="48"/>
        <end position="69"/>
    </location>
</feature>
<dbReference type="InterPro" id="IPR007387">
    <property type="entry name" value="TRAP_DctQ"/>
</dbReference>
<feature type="transmembrane region" description="Helical" evidence="9">
    <location>
        <begin position="128"/>
        <end position="145"/>
    </location>
</feature>
<evidence type="ECO:0000256" key="6">
    <source>
        <dbReference type="ARBA" id="ARBA00022989"/>
    </source>
</evidence>
<feature type="transmembrane region" description="Helical" evidence="9">
    <location>
        <begin position="90"/>
        <end position="108"/>
    </location>
</feature>
<proteinExistence type="inferred from homology"/>
<evidence type="ECO:0000256" key="4">
    <source>
        <dbReference type="ARBA" id="ARBA00022519"/>
    </source>
</evidence>
<evidence type="ECO:0000256" key="9">
    <source>
        <dbReference type="RuleBase" id="RU369079"/>
    </source>
</evidence>
<dbReference type="PANTHER" id="PTHR35011">
    <property type="entry name" value="2,3-DIKETO-L-GULONATE TRAP TRANSPORTER SMALL PERMEASE PROTEIN YIAM"/>
    <property type="match status" value="1"/>
</dbReference>
<dbReference type="GO" id="GO:0015740">
    <property type="term" value="P:C4-dicarboxylate transport"/>
    <property type="evidence" value="ECO:0007669"/>
    <property type="project" value="TreeGrafter"/>
</dbReference>
<evidence type="ECO:0000259" key="10">
    <source>
        <dbReference type="Pfam" id="PF04290"/>
    </source>
</evidence>
<comment type="similarity">
    <text evidence="8 9">Belongs to the TRAP transporter small permease family.</text>
</comment>
<gene>
    <name evidence="11" type="ORF">SAMN05660652_01805</name>
</gene>
<feature type="domain" description="Tripartite ATP-independent periplasmic transporters DctQ component" evidence="10">
    <location>
        <begin position="24"/>
        <end position="153"/>
    </location>
</feature>
<keyword evidence="6 9" id="KW-1133">Transmembrane helix</keyword>
<evidence type="ECO:0000256" key="5">
    <source>
        <dbReference type="ARBA" id="ARBA00022692"/>
    </source>
</evidence>
<protein>
    <recommendedName>
        <fullName evidence="9">TRAP transporter small permease protein</fullName>
    </recommendedName>
</protein>
<organism evidence="11 12">
    <name type="scientific">Propionivibrio dicarboxylicus</name>
    <dbReference type="NCBI Taxonomy" id="83767"/>
    <lineage>
        <taxon>Bacteria</taxon>
        <taxon>Pseudomonadati</taxon>
        <taxon>Pseudomonadota</taxon>
        <taxon>Betaproteobacteria</taxon>
        <taxon>Rhodocyclales</taxon>
        <taxon>Rhodocyclaceae</taxon>
        <taxon>Propionivibrio</taxon>
    </lineage>
</organism>
<dbReference type="InterPro" id="IPR055348">
    <property type="entry name" value="DctQ"/>
</dbReference>
<dbReference type="Proteomes" id="UP000198607">
    <property type="component" value="Unassembled WGS sequence"/>
</dbReference>
<dbReference type="OrthoDB" id="2085311at2"/>
<keyword evidence="7 9" id="KW-0472">Membrane</keyword>
<dbReference type="EMBL" id="FNCY01000006">
    <property type="protein sequence ID" value="SDH51800.1"/>
    <property type="molecule type" value="Genomic_DNA"/>
</dbReference>
<evidence type="ECO:0000313" key="12">
    <source>
        <dbReference type="Proteomes" id="UP000198607"/>
    </source>
</evidence>
<feature type="transmembrane region" description="Helical" evidence="9">
    <location>
        <begin position="12"/>
        <end position="33"/>
    </location>
</feature>
<reference evidence="11 12" key="1">
    <citation type="submission" date="2016-10" db="EMBL/GenBank/DDBJ databases">
        <authorList>
            <person name="de Groot N.N."/>
        </authorList>
    </citation>
    <scope>NUCLEOTIDE SEQUENCE [LARGE SCALE GENOMIC DNA]</scope>
    <source>
        <strain evidence="11 12">DSM 5885</strain>
    </source>
</reference>
<dbReference type="PANTHER" id="PTHR35011:SF11">
    <property type="entry name" value="TRAP TRANSPORTER SMALL PERMEASE PROTEIN"/>
    <property type="match status" value="1"/>
</dbReference>
<dbReference type="GO" id="GO:0005886">
    <property type="term" value="C:plasma membrane"/>
    <property type="evidence" value="ECO:0007669"/>
    <property type="project" value="UniProtKB-SubCell"/>
</dbReference>
<comment type="function">
    <text evidence="9">Part of the tripartite ATP-independent periplasmic (TRAP) transport system.</text>
</comment>